<protein>
    <recommendedName>
        <fullName evidence="7">DNA 3'-5' helicase</fullName>
        <ecNumber evidence="7">5.6.2.4</ecNumber>
    </recommendedName>
</protein>
<evidence type="ECO:0000259" key="9">
    <source>
        <dbReference type="PROSITE" id="PS51192"/>
    </source>
</evidence>
<dbReference type="Gene3D" id="3.40.50.300">
    <property type="entry name" value="P-loop containing nucleotide triphosphate hydrolases"/>
    <property type="match status" value="2"/>
</dbReference>
<feature type="compositionally biased region" description="Basic residues" evidence="8">
    <location>
        <begin position="379"/>
        <end position="394"/>
    </location>
</feature>
<dbReference type="InterPro" id="IPR001650">
    <property type="entry name" value="Helicase_C-like"/>
</dbReference>
<dbReference type="SUPFAM" id="SSF52540">
    <property type="entry name" value="P-loop containing nucleoside triphosphate hydrolases"/>
    <property type="match status" value="1"/>
</dbReference>
<feature type="domain" description="Helicase C-terminal" evidence="10">
    <location>
        <begin position="258"/>
        <end position="403"/>
    </location>
</feature>
<dbReference type="Proteomes" id="UP001215280">
    <property type="component" value="Unassembled WGS sequence"/>
</dbReference>
<feature type="domain" description="Helicase ATP-binding" evidence="9">
    <location>
        <begin position="60"/>
        <end position="220"/>
    </location>
</feature>
<evidence type="ECO:0000256" key="6">
    <source>
        <dbReference type="ARBA" id="ARBA00034617"/>
    </source>
</evidence>
<evidence type="ECO:0000256" key="1">
    <source>
        <dbReference type="ARBA" id="ARBA00005446"/>
    </source>
</evidence>
<keyword evidence="3" id="KW-0067">ATP-binding</keyword>
<evidence type="ECO:0000256" key="8">
    <source>
        <dbReference type="SAM" id="MobiDB-lite"/>
    </source>
</evidence>
<dbReference type="SMART" id="SM00490">
    <property type="entry name" value="HELICc"/>
    <property type="match status" value="1"/>
</dbReference>
<feature type="region of interest" description="Disordered" evidence="8">
    <location>
        <begin position="379"/>
        <end position="420"/>
    </location>
</feature>
<dbReference type="GO" id="GO:0009378">
    <property type="term" value="F:four-way junction helicase activity"/>
    <property type="evidence" value="ECO:0007669"/>
    <property type="project" value="TreeGrafter"/>
</dbReference>
<keyword evidence="2" id="KW-0547">Nucleotide-binding</keyword>
<dbReference type="SMART" id="SM00487">
    <property type="entry name" value="DEXDc"/>
    <property type="match status" value="1"/>
</dbReference>
<dbReference type="InterPro" id="IPR014001">
    <property type="entry name" value="Helicase_ATP-bd"/>
</dbReference>
<evidence type="ECO:0000313" key="12">
    <source>
        <dbReference type="Proteomes" id="UP001215280"/>
    </source>
</evidence>
<name>A0AAD7K040_9AGAR</name>
<dbReference type="Pfam" id="PF00270">
    <property type="entry name" value="DEAD"/>
    <property type="match status" value="1"/>
</dbReference>
<feature type="compositionally biased region" description="Low complexity" evidence="8">
    <location>
        <begin position="405"/>
        <end position="420"/>
    </location>
</feature>
<keyword evidence="5" id="KW-0413">Isomerase</keyword>
<evidence type="ECO:0000256" key="2">
    <source>
        <dbReference type="ARBA" id="ARBA00022741"/>
    </source>
</evidence>
<dbReference type="InterPro" id="IPR011545">
    <property type="entry name" value="DEAD/DEAH_box_helicase_dom"/>
</dbReference>
<evidence type="ECO:0000256" key="3">
    <source>
        <dbReference type="ARBA" id="ARBA00022840"/>
    </source>
</evidence>
<keyword evidence="12" id="KW-1185">Reference proteome</keyword>
<dbReference type="GO" id="GO:0003677">
    <property type="term" value="F:DNA binding"/>
    <property type="evidence" value="ECO:0007669"/>
    <property type="project" value="UniProtKB-KW"/>
</dbReference>
<evidence type="ECO:0000256" key="7">
    <source>
        <dbReference type="ARBA" id="ARBA00034808"/>
    </source>
</evidence>
<keyword evidence="4" id="KW-0238">DNA-binding</keyword>
<keyword evidence="11" id="KW-0378">Hydrolase</keyword>
<sequence length="645" mass="72513">MPSEDDHVKRTAKSQHILQAACEKARRKRNYDSAKTRRDLARLFEEQYKKPPYQWQIDVSEALVLGLDAVVIAGTGAGKTIPFMMPLLLYPKKFVLVISPLKILQADQAKRFKKMGLKAAADLYTQSHNTILTSPEMCFEHQDFRKWLRDDNTGKRILAVIVDEAHCASQWGGDFRPHYALLNRLRALLPVGTLILATSATLNPSALTEVCSGLDLDLDRSFFVNLGNDRPNITPSVVRMNGGKDYAAIDPFLPNPADVKSLDDLPKTITFTNHVKKTQVLCRHVRRLYPNLRGAIDFLHAHRTAKSKRRVMKQFRKGKIKILIATEAAGMGADIPDIELIIQFGVPSSLSVWVQRAGRAGRSPELHARAILLVEKSMFQHRKKRKRGAGKAKAKPAPEPDSSDSDSSSNSDGDEPAANNVAATSTAAVNPEDDGKEWGKQVDPALREYICSIDCRHDATDRYFDNPPRRPLTGECCDNCTVIEQQKQRPSQPQTPEPPDESTPSKKRNANGKRTMLRGNGPKTRCKEHLSNARAALQRWRINTYLSNYSYSSFTPEHLTASKLCLISVPLYLRGLLRMNMQLLFSVFCPALMRQRGPSGSVQNRRGRQSTHKLPWQLELNMHVKQQKMCRLPSDEDGHERLGNH</sequence>
<dbReference type="InterPro" id="IPR027417">
    <property type="entry name" value="P-loop_NTPase"/>
</dbReference>
<dbReference type="GO" id="GO:0005737">
    <property type="term" value="C:cytoplasm"/>
    <property type="evidence" value="ECO:0007669"/>
    <property type="project" value="TreeGrafter"/>
</dbReference>
<dbReference type="EMBL" id="JARJLG010000016">
    <property type="protein sequence ID" value="KAJ7774230.1"/>
    <property type="molecule type" value="Genomic_DNA"/>
</dbReference>
<dbReference type="PANTHER" id="PTHR13710">
    <property type="entry name" value="DNA HELICASE RECQ FAMILY MEMBER"/>
    <property type="match status" value="1"/>
</dbReference>
<dbReference type="GO" id="GO:0000724">
    <property type="term" value="P:double-strand break repair via homologous recombination"/>
    <property type="evidence" value="ECO:0007669"/>
    <property type="project" value="TreeGrafter"/>
</dbReference>
<proteinExistence type="inferred from homology"/>
<dbReference type="GO" id="GO:0043138">
    <property type="term" value="F:3'-5' DNA helicase activity"/>
    <property type="evidence" value="ECO:0007669"/>
    <property type="project" value="UniProtKB-EC"/>
</dbReference>
<comment type="caution">
    <text evidence="11">The sequence shown here is derived from an EMBL/GenBank/DDBJ whole genome shotgun (WGS) entry which is preliminary data.</text>
</comment>
<dbReference type="PANTHER" id="PTHR13710:SF105">
    <property type="entry name" value="ATP-DEPENDENT DNA HELICASE Q1"/>
    <property type="match status" value="1"/>
</dbReference>
<comment type="catalytic activity">
    <reaction evidence="6">
        <text>Couples ATP hydrolysis with the unwinding of duplex DNA by translocating in the 3'-5' direction.</text>
        <dbReference type="EC" id="5.6.2.4"/>
    </reaction>
</comment>
<evidence type="ECO:0000256" key="5">
    <source>
        <dbReference type="ARBA" id="ARBA00023235"/>
    </source>
</evidence>
<evidence type="ECO:0000256" key="4">
    <source>
        <dbReference type="ARBA" id="ARBA00023125"/>
    </source>
</evidence>
<gene>
    <name evidence="11" type="ORF">DFH07DRAFT_952486</name>
</gene>
<accession>A0AAD7K040</accession>
<dbReference type="PROSITE" id="PS51192">
    <property type="entry name" value="HELICASE_ATP_BIND_1"/>
    <property type="match status" value="1"/>
</dbReference>
<dbReference type="AlphaFoldDB" id="A0AAD7K040"/>
<comment type="similarity">
    <text evidence="1">Belongs to the helicase family. RecQ subfamily.</text>
</comment>
<dbReference type="GO" id="GO:0005694">
    <property type="term" value="C:chromosome"/>
    <property type="evidence" value="ECO:0007669"/>
    <property type="project" value="TreeGrafter"/>
</dbReference>
<feature type="compositionally biased region" description="Polar residues" evidence="8">
    <location>
        <begin position="485"/>
        <end position="494"/>
    </location>
</feature>
<reference evidence="11" key="1">
    <citation type="submission" date="2023-03" db="EMBL/GenBank/DDBJ databases">
        <title>Massive genome expansion in bonnet fungi (Mycena s.s.) driven by repeated elements and novel gene families across ecological guilds.</title>
        <authorList>
            <consortium name="Lawrence Berkeley National Laboratory"/>
            <person name="Harder C.B."/>
            <person name="Miyauchi S."/>
            <person name="Viragh M."/>
            <person name="Kuo A."/>
            <person name="Thoen E."/>
            <person name="Andreopoulos B."/>
            <person name="Lu D."/>
            <person name="Skrede I."/>
            <person name="Drula E."/>
            <person name="Henrissat B."/>
            <person name="Morin E."/>
            <person name="Kohler A."/>
            <person name="Barry K."/>
            <person name="LaButti K."/>
            <person name="Morin E."/>
            <person name="Salamov A."/>
            <person name="Lipzen A."/>
            <person name="Mereny Z."/>
            <person name="Hegedus B."/>
            <person name="Baldrian P."/>
            <person name="Stursova M."/>
            <person name="Weitz H."/>
            <person name="Taylor A."/>
            <person name="Grigoriev I.V."/>
            <person name="Nagy L.G."/>
            <person name="Martin F."/>
            <person name="Kauserud H."/>
        </authorList>
    </citation>
    <scope>NUCLEOTIDE SEQUENCE</scope>
    <source>
        <strain evidence="11">CBHHK188m</strain>
    </source>
</reference>
<dbReference type="GO" id="GO:0005524">
    <property type="term" value="F:ATP binding"/>
    <property type="evidence" value="ECO:0007669"/>
    <property type="project" value="UniProtKB-KW"/>
</dbReference>
<organism evidence="11 12">
    <name type="scientific">Mycena maculata</name>
    <dbReference type="NCBI Taxonomy" id="230809"/>
    <lineage>
        <taxon>Eukaryota</taxon>
        <taxon>Fungi</taxon>
        <taxon>Dikarya</taxon>
        <taxon>Basidiomycota</taxon>
        <taxon>Agaricomycotina</taxon>
        <taxon>Agaricomycetes</taxon>
        <taxon>Agaricomycetidae</taxon>
        <taxon>Agaricales</taxon>
        <taxon>Marasmiineae</taxon>
        <taxon>Mycenaceae</taxon>
        <taxon>Mycena</taxon>
    </lineage>
</organism>
<dbReference type="PROSITE" id="PS51194">
    <property type="entry name" value="HELICASE_CTER"/>
    <property type="match status" value="1"/>
</dbReference>
<dbReference type="GO" id="GO:0016787">
    <property type="term" value="F:hydrolase activity"/>
    <property type="evidence" value="ECO:0007669"/>
    <property type="project" value="UniProtKB-KW"/>
</dbReference>
<feature type="region of interest" description="Disordered" evidence="8">
    <location>
        <begin position="485"/>
        <end position="526"/>
    </location>
</feature>
<dbReference type="EC" id="5.6.2.4" evidence="7"/>
<evidence type="ECO:0000313" key="11">
    <source>
        <dbReference type="EMBL" id="KAJ7774230.1"/>
    </source>
</evidence>
<evidence type="ECO:0000259" key="10">
    <source>
        <dbReference type="PROSITE" id="PS51194"/>
    </source>
</evidence>
<dbReference type="Pfam" id="PF00271">
    <property type="entry name" value="Helicase_C"/>
    <property type="match status" value="1"/>
</dbReference>